<accession>A0A512AS07</accession>
<evidence type="ECO:0000259" key="6">
    <source>
        <dbReference type="Pfam" id="PF00535"/>
    </source>
</evidence>
<dbReference type="EMBL" id="BJYS01000001">
    <property type="protein sequence ID" value="GEO02476.1"/>
    <property type="molecule type" value="Genomic_DNA"/>
</dbReference>
<gene>
    <name evidence="7" type="ORF">AAE02nite_01400</name>
</gene>
<evidence type="ECO:0000256" key="5">
    <source>
        <dbReference type="ARBA" id="ARBA00023136"/>
    </source>
</evidence>
<dbReference type="GO" id="GO:0016787">
    <property type="term" value="F:hydrolase activity"/>
    <property type="evidence" value="ECO:0007669"/>
    <property type="project" value="UniProtKB-KW"/>
</dbReference>
<evidence type="ECO:0000313" key="7">
    <source>
        <dbReference type="EMBL" id="GEO02476.1"/>
    </source>
</evidence>
<keyword evidence="4" id="KW-0808">Transferase</keyword>
<dbReference type="InterPro" id="IPR001173">
    <property type="entry name" value="Glyco_trans_2-like"/>
</dbReference>
<sequence>MISVIIPTYQEESHIKATLKALRNNDIAGLIAEVIVVDANSQDNTIDWAKSEGAKVVICPKKGRAAQMNYGAALATQHILYFLHADTIPPPGFTQEIVALFNQGTSAGCFRLAFDYPHWFLKANCWFTRFNLNAFRFGDQSLFLAKDKFLAVGGFCEKHLVLEDQHIIKQLSQIGSFKVIKRPVITSARKYLENGIYKTQAIFFLVYILYNLGLSQTKLESTYRKLIRQDKL</sequence>
<evidence type="ECO:0000256" key="2">
    <source>
        <dbReference type="ARBA" id="ARBA00022475"/>
    </source>
</evidence>
<dbReference type="Proteomes" id="UP000321532">
    <property type="component" value="Unassembled WGS sequence"/>
</dbReference>
<keyword evidence="3" id="KW-0328">Glycosyltransferase</keyword>
<evidence type="ECO:0000313" key="8">
    <source>
        <dbReference type="Proteomes" id="UP000321532"/>
    </source>
</evidence>
<evidence type="ECO:0000256" key="3">
    <source>
        <dbReference type="ARBA" id="ARBA00022676"/>
    </source>
</evidence>
<dbReference type="CDD" id="cd02522">
    <property type="entry name" value="GT_2_like_a"/>
    <property type="match status" value="1"/>
</dbReference>
<dbReference type="Pfam" id="PF00535">
    <property type="entry name" value="Glycos_transf_2"/>
    <property type="match status" value="1"/>
</dbReference>
<feature type="domain" description="Glycosyltransferase 2-like" evidence="6">
    <location>
        <begin position="3"/>
        <end position="116"/>
    </location>
</feature>
<organism evidence="7 8">
    <name type="scientific">Adhaeribacter aerolatus</name>
    <dbReference type="NCBI Taxonomy" id="670289"/>
    <lineage>
        <taxon>Bacteria</taxon>
        <taxon>Pseudomonadati</taxon>
        <taxon>Bacteroidota</taxon>
        <taxon>Cytophagia</taxon>
        <taxon>Cytophagales</taxon>
        <taxon>Hymenobacteraceae</taxon>
        <taxon>Adhaeribacter</taxon>
    </lineage>
</organism>
<name>A0A512AS07_9BACT</name>
<dbReference type="GO" id="GO:0016757">
    <property type="term" value="F:glycosyltransferase activity"/>
    <property type="evidence" value="ECO:0007669"/>
    <property type="project" value="UniProtKB-KW"/>
</dbReference>
<keyword evidence="8" id="KW-1185">Reference proteome</keyword>
<dbReference type="GO" id="GO:0005886">
    <property type="term" value="C:plasma membrane"/>
    <property type="evidence" value="ECO:0007669"/>
    <property type="project" value="UniProtKB-SubCell"/>
</dbReference>
<protein>
    <submittedName>
        <fullName evidence="7">Glycosyl hydrolase</fullName>
    </submittedName>
</protein>
<evidence type="ECO:0000256" key="4">
    <source>
        <dbReference type="ARBA" id="ARBA00022679"/>
    </source>
</evidence>
<evidence type="ECO:0000256" key="1">
    <source>
        <dbReference type="ARBA" id="ARBA00004236"/>
    </source>
</evidence>
<comment type="subcellular location">
    <subcellularLocation>
        <location evidence="1">Cell membrane</location>
    </subcellularLocation>
</comment>
<dbReference type="NCBIfam" id="TIGR04283">
    <property type="entry name" value="glyco_like_mftF"/>
    <property type="match status" value="1"/>
</dbReference>
<dbReference type="OrthoDB" id="9810303at2"/>
<keyword evidence="2" id="KW-1003">Cell membrane</keyword>
<reference evidence="7 8" key="1">
    <citation type="submission" date="2019-07" db="EMBL/GenBank/DDBJ databases">
        <title>Whole genome shotgun sequence of Adhaeribacter aerolatus NBRC 106133.</title>
        <authorList>
            <person name="Hosoyama A."/>
            <person name="Uohara A."/>
            <person name="Ohji S."/>
            <person name="Ichikawa N."/>
        </authorList>
    </citation>
    <scope>NUCLEOTIDE SEQUENCE [LARGE SCALE GENOMIC DNA]</scope>
    <source>
        <strain evidence="7 8">NBRC 106133</strain>
    </source>
</reference>
<dbReference type="PANTHER" id="PTHR43646:SF2">
    <property type="entry name" value="GLYCOSYLTRANSFERASE 2-LIKE DOMAIN-CONTAINING PROTEIN"/>
    <property type="match status" value="1"/>
</dbReference>
<keyword evidence="5" id="KW-0472">Membrane</keyword>
<keyword evidence="7" id="KW-0378">Hydrolase</keyword>
<dbReference type="AlphaFoldDB" id="A0A512AS07"/>
<comment type="caution">
    <text evidence="7">The sequence shown here is derived from an EMBL/GenBank/DDBJ whole genome shotgun (WGS) entry which is preliminary data.</text>
</comment>
<dbReference type="InterPro" id="IPR029044">
    <property type="entry name" value="Nucleotide-diphossugar_trans"/>
</dbReference>
<dbReference type="InterPro" id="IPR026461">
    <property type="entry name" value="Trfase_2_rSAM/seldom_assoc"/>
</dbReference>
<dbReference type="Gene3D" id="3.90.550.10">
    <property type="entry name" value="Spore Coat Polysaccharide Biosynthesis Protein SpsA, Chain A"/>
    <property type="match status" value="1"/>
</dbReference>
<dbReference type="SUPFAM" id="SSF53448">
    <property type="entry name" value="Nucleotide-diphospho-sugar transferases"/>
    <property type="match status" value="1"/>
</dbReference>
<proteinExistence type="predicted"/>
<dbReference type="PANTHER" id="PTHR43646">
    <property type="entry name" value="GLYCOSYLTRANSFERASE"/>
    <property type="match status" value="1"/>
</dbReference>
<dbReference type="RefSeq" id="WP_146894519.1">
    <property type="nucleotide sequence ID" value="NZ_BJYS01000001.1"/>
</dbReference>